<comment type="caution">
    <text evidence="1">The sequence shown here is derived from an EMBL/GenBank/DDBJ whole genome shotgun (WGS) entry which is preliminary data.</text>
</comment>
<dbReference type="Proteomes" id="UP001516472">
    <property type="component" value="Unassembled WGS sequence"/>
</dbReference>
<proteinExistence type="predicted"/>
<sequence length="105" mass="11646">MDTETDCIQRHPGVPEACGLTTAEAAAIMAAGVGATGTHTGSNAEEYDDAHNANLPDWKRRCIQLYGDCQTQDWIGAKSCFACFERCQGQHIWPFNRCRPKDEQR</sequence>
<name>A0ABR9Q0F7_9BACT</name>
<evidence type="ECO:0000313" key="2">
    <source>
        <dbReference type="Proteomes" id="UP001516472"/>
    </source>
</evidence>
<gene>
    <name evidence="1" type="ORF">G4177_36580</name>
</gene>
<organism evidence="1 2">
    <name type="scientific">Corallococcus soli</name>
    <dbReference type="NCBI Taxonomy" id="2710757"/>
    <lineage>
        <taxon>Bacteria</taxon>
        <taxon>Pseudomonadati</taxon>
        <taxon>Myxococcota</taxon>
        <taxon>Myxococcia</taxon>
        <taxon>Myxococcales</taxon>
        <taxon>Cystobacterineae</taxon>
        <taxon>Myxococcaceae</taxon>
        <taxon>Corallococcus</taxon>
    </lineage>
</organism>
<dbReference type="EMBL" id="JAAIYO010000022">
    <property type="protein sequence ID" value="MBE4753678.1"/>
    <property type="molecule type" value="Genomic_DNA"/>
</dbReference>
<protein>
    <submittedName>
        <fullName evidence="1">Uncharacterized protein</fullName>
    </submittedName>
</protein>
<accession>A0ABR9Q0F7</accession>
<keyword evidence="2" id="KW-1185">Reference proteome</keyword>
<evidence type="ECO:0000313" key="1">
    <source>
        <dbReference type="EMBL" id="MBE4753678.1"/>
    </source>
</evidence>
<reference evidence="1 2" key="1">
    <citation type="submission" date="2020-02" db="EMBL/GenBank/DDBJ databases">
        <authorList>
            <person name="Babadi Z.K."/>
            <person name="Risdian C."/>
            <person name="Ebrahimipour G.H."/>
            <person name="Wink J."/>
        </authorList>
    </citation>
    <scope>NUCLEOTIDE SEQUENCE [LARGE SCALE GENOMIC DNA]</scope>
    <source>
        <strain evidence="1 2">ZKHCc1 1396</strain>
    </source>
</reference>